<dbReference type="InterPro" id="IPR051924">
    <property type="entry name" value="GST_Kappa/NadH"/>
</dbReference>
<gene>
    <name evidence="2" type="ORF">AMS68_006811</name>
</gene>
<name>A0A6H0Y2Q2_9PEZI</name>
<keyword evidence="3" id="KW-1185">Reference proteome</keyword>
<proteinExistence type="predicted"/>
<dbReference type="AlphaFoldDB" id="A0A6H0Y2Q2"/>
<sequence length="169" mass="19289">MFEIQLTITDKGAYLQKDRMRWIKKFGIPISESFPEPFPQPTIQALRALCAIKAKHPDKLSAAFVELYNALWLDLKPVGKAEVFAQYLNRIFSESEVKEIVEMSSQPEIKKQLVDNTDYALKEGCFGLPYYIATNVKGESEAFWGFDHLGQVIDHLGLERQGEGFRAML</sequence>
<evidence type="ECO:0000313" key="3">
    <source>
        <dbReference type="Proteomes" id="UP000503462"/>
    </source>
</evidence>
<dbReference type="PANTHER" id="PTHR42943:SF2">
    <property type="entry name" value="GLUTATHIONE S-TRANSFERASE KAPPA 1"/>
    <property type="match status" value="1"/>
</dbReference>
<dbReference type="Proteomes" id="UP000503462">
    <property type="component" value="Chromosome 4"/>
</dbReference>
<evidence type="ECO:0000313" key="2">
    <source>
        <dbReference type="EMBL" id="QIX01294.1"/>
    </source>
</evidence>
<dbReference type="GO" id="GO:0004364">
    <property type="term" value="F:glutathione transferase activity"/>
    <property type="evidence" value="ECO:0007669"/>
    <property type="project" value="TreeGrafter"/>
</dbReference>
<evidence type="ECO:0000259" key="1">
    <source>
        <dbReference type="Pfam" id="PF01323"/>
    </source>
</evidence>
<dbReference type="PANTHER" id="PTHR42943">
    <property type="entry name" value="GLUTATHIONE S-TRANSFERASE KAPPA"/>
    <property type="match status" value="1"/>
</dbReference>
<dbReference type="SUPFAM" id="SSF52833">
    <property type="entry name" value="Thioredoxin-like"/>
    <property type="match status" value="1"/>
</dbReference>
<accession>A0A6H0Y2Q2</accession>
<dbReference type="OrthoDB" id="4664297at2759"/>
<dbReference type="InterPro" id="IPR001853">
    <property type="entry name" value="DSBA-like_thioredoxin_dom"/>
</dbReference>
<dbReference type="EMBL" id="CP051142">
    <property type="protein sequence ID" value="QIX01294.1"/>
    <property type="molecule type" value="Genomic_DNA"/>
</dbReference>
<dbReference type="GO" id="GO:0005777">
    <property type="term" value="C:peroxisome"/>
    <property type="evidence" value="ECO:0007669"/>
    <property type="project" value="TreeGrafter"/>
</dbReference>
<dbReference type="GO" id="GO:0004602">
    <property type="term" value="F:glutathione peroxidase activity"/>
    <property type="evidence" value="ECO:0007669"/>
    <property type="project" value="TreeGrafter"/>
</dbReference>
<dbReference type="InterPro" id="IPR036249">
    <property type="entry name" value="Thioredoxin-like_sf"/>
</dbReference>
<dbReference type="GO" id="GO:0006749">
    <property type="term" value="P:glutathione metabolic process"/>
    <property type="evidence" value="ECO:0007669"/>
    <property type="project" value="TreeGrafter"/>
</dbReference>
<reference evidence="2 3" key="1">
    <citation type="journal article" date="2016" name="Sci. Rep.">
        <title>Peltaster fructicola genome reveals evolution from an invasive phytopathogen to an ectophytic parasite.</title>
        <authorList>
            <person name="Xu C."/>
            <person name="Chen H."/>
            <person name="Gleason M.L."/>
            <person name="Xu J.R."/>
            <person name="Liu H."/>
            <person name="Zhang R."/>
            <person name="Sun G."/>
        </authorList>
    </citation>
    <scope>NUCLEOTIDE SEQUENCE [LARGE SCALE GENOMIC DNA]</scope>
    <source>
        <strain evidence="2 3">LNHT1506</strain>
    </source>
</reference>
<dbReference type="GO" id="GO:0005739">
    <property type="term" value="C:mitochondrion"/>
    <property type="evidence" value="ECO:0007669"/>
    <property type="project" value="TreeGrafter"/>
</dbReference>
<dbReference type="Gene3D" id="3.40.30.10">
    <property type="entry name" value="Glutaredoxin"/>
    <property type="match status" value="1"/>
</dbReference>
<feature type="domain" description="DSBA-like thioredoxin" evidence="1">
    <location>
        <begin position="9"/>
        <end position="156"/>
    </location>
</feature>
<protein>
    <recommendedName>
        <fullName evidence="1">DSBA-like thioredoxin domain-containing protein</fullName>
    </recommendedName>
</protein>
<organism evidence="2 3">
    <name type="scientific">Peltaster fructicola</name>
    <dbReference type="NCBI Taxonomy" id="286661"/>
    <lineage>
        <taxon>Eukaryota</taxon>
        <taxon>Fungi</taxon>
        <taxon>Dikarya</taxon>
        <taxon>Ascomycota</taxon>
        <taxon>Pezizomycotina</taxon>
        <taxon>Dothideomycetes</taxon>
        <taxon>Dothideomycetes incertae sedis</taxon>
        <taxon>Peltaster</taxon>
    </lineage>
</organism>
<dbReference type="Pfam" id="PF01323">
    <property type="entry name" value="DSBA"/>
    <property type="match status" value="1"/>
</dbReference>